<keyword evidence="5" id="KW-1133">Transmembrane helix</keyword>
<reference evidence="8 9" key="2">
    <citation type="submission" date="2016-08" db="EMBL/GenBank/DDBJ databases">
        <title>Pervasive Adenine N6-methylation of Active Genes in Fungi.</title>
        <authorList>
            <consortium name="DOE Joint Genome Institute"/>
            <person name="Mondo S.J."/>
            <person name="Dannebaum R.O."/>
            <person name="Kuo R.C."/>
            <person name="Labutti K."/>
            <person name="Haridas S."/>
            <person name="Kuo A."/>
            <person name="Salamov A."/>
            <person name="Ahrendt S.R."/>
            <person name="Lipzen A."/>
            <person name="Sullivan W."/>
            <person name="Andreopoulos W.B."/>
            <person name="Clum A."/>
            <person name="Lindquist E."/>
            <person name="Daum C."/>
            <person name="Ramamoorthy G.K."/>
            <person name="Gryganskyi A."/>
            <person name="Culley D."/>
            <person name="Magnuson J.K."/>
            <person name="James T.Y."/>
            <person name="O'Malley M.A."/>
            <person name="Stajich J.E."/>
            <person name="Spatafora J.W."/>
            <person name="Visel A."/>
            <person name="Grigoriev I.V."/>
        </authorList>
    </citation>
    <scope>NUCLEOTIDE SEQUENCE [LARGE SCALE GENOMIC DNA]</scope>
    <source>
        <strain evidence="8 9">S4</strain>
    </source>
</reference>
<comment type="caution">
    <text evidence="8">The sequence shown here is derived from an EMBL/GenBank/DDBJ whole genome shotgun (WGS) entry which is preliminary data.</text>
</comment>
<accession>A0A1Y1W0K1</accession>
<feature type="transmembrane region" description="Helical" evidence="5">
    <location>
        <begin position="331"/>
        <end position="354"/>
    </location>
</feature>
<dbReference type="STRING" id="1754192.A0A1Y1W0K1"/>
<dbReference type="Pfam" id="PF00644">
    <property type="entry name" value="PARP"/>
    <property type="match status" value="1"/>
</dbReference>
<evidence type="ECO:0000256" key="2">
    <source>
        <dbReference type="ARBA" id="ARBA00022679"/>
    </source>
</evidence>
<dbReference type="GO" id="GO:0003950">
    <property type="term" value="F:NAD+ poly-ADP-ribosyltransferase activity"/>
    <property type="evidence" value="ECO:0007669"/>
    <property type="project" value="InterPro"/>
</dbReference>
<dbReference type="GO" id="GO:0016779">
    <property type="term" value="F:nucleotidyltransferase activity"/>
    <property type="evidence" value="ECO:0007669"/>
    <property type="project" value="UniProtKB-KW"/>
</dbReference>
<dbReference type="AlphaFoldDB" id="A0A1Y1W0K1"/>
<dbReference type="SUPFAM" id="SSF56399">
    <property type="entry name" value="ADP-ribosylation"/>
    <property type="match status" value="1"/>
</dbReference>
<keyword evidence="2" id="KW-0808">Transferase</keyword>
<keyword evidence="5" id="KW-0472">Membrane</keyword>
<evidence type="ECO:0000313" key="8">
    <source>
        <dbReference type="EMBL" id="ORX66982.1"/>
    </source>
</evidence>
<reference evidence="8 9" key="1">
    <citation type="submission" date="2016-08" db="EMBL/GenBank/DDBJ databases">
        <title>A Parts List for Fungal Cellulosomes Revealed by Comparative Genomics.</title>
        <authorList>
            <consortium name="DOE Joint Genome Institute"/>
            <person name="Haitjema C.H."/>
            <person name="Gilmore S.P."/>
            <person name="Henske J.K."/>
            <person name="Solomon K.V."/>
            <person name="De Groot R."/>
            <person name="Kuo A."/>
            <person name="Mondo S.J."/>
            <person name="Salamov A.A."/>
            <person name="Labutti K."/>
            <person name="Zhao Z."/>
            <person name="Chiniquy J."/>
            <person name="Barry K."/>
            <person name="Brewer H.M."/>
            <person name="Purvine S.O."/>
            <person name="Wright A.T."/>
            <person name="Boxma B."/>
            <person name="Van Alen T."/>
            <person name="Hackstein J.H."/>
            <person name="Baker S.E."/>
            <person name="Grigoriev I.V."/>
            <person name="O'Malley M.A."/>
        </authorList>
    </citation>
    <scope>NUCLEOTIDE SEQUENCE [LARGE SCALE GENOMIC DNA]</scope>
    <source>
        <strain evidence="8 9">S4</strain>
    </source>
</reference>
<sequence>MSSLSSSSSQISLPRKRFRNILGSDLLVDFFYAALYSNNVEYLCDPFPKEFLMENNEENSPNLRYRKKNLKDIRRVKSTLDGMGKINKIENPEDNTLLNWIINSEIQLKRVSKVIIENEEVISGGDSIDDLSRSNSSFNLNKSSVFISTESLDMENHELYNYVPTYIFKVNYINNNNDPNAKLPRCIQHNIEFEKLKKEYGSFYGYHGSAFENFHSILHYGLQTNLNKRDVYGKGIYTSVDLSVCFNFSKSHLGRGKKSLVGKGNPITVIALCEIIKHPDIMDKQTNDSALFDELPPDQYFVIKNNAHIRVTHLLVYANKKSNVEIPQNKIITFIHDHFLIIIFVLYFLLMYYLGNR</sequence>
<dbReference type="InterPro" id="IPR051838">
    <property type="entry name" value="ARTD_PARP"/>
</dbReference>
<proteinExistence type="predicted"/>
<feature type="domain" description="PARP16 N-terminal" evidence="7">
    <location>
        <begin position="19"/>
        <end position="101"/>
    </location>
</feature>
<gene>
    <name evidence="8" type="ORF">BCR32DRAFT_330266</name>
</gene>
<evidence type="ECO:0000256" key="4">
    <source>
        <dbReference type="ARBA" id="ARBA00023027"/>
    </source>
</evidence>
<dbReference type="InterPro" id="IPR012317">
    <property type="entry name" value="Poly(ADP-ribose)pol_cat_dom"/>
</dbReference>
<keyword evidence="3" id="KW-0548">Nucleotidyltransferase</keyword>
<evidence type="ECO:0000256" key="3">
    <source>
        <dbReference type="ARBA" id="ARBA00022695"/>
    </source>
</evidence>
<evidence type="ECO:0000256" key="1">
    <source>
        <dbReference type="ARBA" id="ARBA00022676"/>
    </source>
</evidence>
<dbReference type="EMBL" id="MCFG01000440">
    <property type="protein sequence ID" value="ORX66982.1"/>
    <property type="molecule type" value="Genomic_DNA"/>
</dbReference>
<dbReference type="Gene3D" id="3.90.228.10">
    <property type="match status" value="1"/>
</dbReference>
<dbReference type="Pfam" id="PF18084">
    <property type="entry name" value="ARTD15_N"/>
    <property type="match status" value="1"/>
</dbReference>
<evidence type="ECO:0000259" key="6">
    <source>
        <dbReference type="Pfam" id="PF00644"/>
    </source>
</evidence>
<keyword evidence="9" id="KW-1185">Reference proteome</keyword>
<keyword evidence="5" id="KW-0812">Transmembrane</keyword>
<evidence type="ECO:0000259" key="7">
    <source>
        <dbReference type="Pfam" id="PF18084"/>
    </source>
</evidence>
<organism evidence="8 9">
    <name type="scientific">Anaeromyces robustus</name>
    <dbReference type="NCBI Taxonomy" id="1754192"/>
    <lineage>
        <taxon>Eukaryota</taxon>
        <taxon>Fungi</taxon>
        <taxon>Fungi incertae sedis</taxon>
        <taxon>Chytridiomycota</taxon>
        <taxon>Chytridiomycota incertae sedis</taxon>
        <taxon>Neocallimastigomycetes</taxon>
        <taxon>Neocallimastigales</taxon>
        <taxon>Neocallimastigaceae</taxon>
        <taxon>Anaeromyces</taxon>
    </lineage>
</organism>
<dbReference type="PANTHER" id="PTHR21328">
    <property type="entry name" value="POLY ADP-RIBOSE POLYMERASE FAMILY, MEMBER PARP"/>
    <property type="match status" value="1"/>
</dbReference>
<dbReference type="Proteomes" id="UP000193944">
    <property type="component" value="Unassembled WGS sequence"/>
</dbReference>
<evidence type="ECO:0000313" key="9">
    <source>
        <dbReference type="Proteomes" id="UP000193944"/>
    </source>
</evidence>
<keyword evidence="4" id="KW-0520">NAD</keyword>
<feature type="domain" description="PARP catalytic" evidence="6">
    <location>
        <begin position="192"/>
        <end position="285"/>
    </location>
</feature>
<name>A0A1Y1W0K1_9FUNG</name>
<evidence type="ECO:0000256" key="5">
    <source>
        <dbReference type="SAM" id="Phobius"/>
    </source>
</evidence>
<protein>
    <submittedName>
        <fullName evidence="8">ADP-ribosylation</fullName>
    </submittedName>
</protein>
<dbReference type="OrthoDB" id="109543at2759"/>
<dbReference type="InterPro" id="IPR041400">
    <property type="entry name" value="PARP16_N"/>
</dbReference>
<keyword evidence="1" id="KW-0328">Glycosyltransferase</keyword>